<evidence type="ECO:0000313" key="3">
    <source>
        <dbReference type="Proteomes" id="UP001341840"/>
    </source>
</evidence>
<accession>A0ABU6TTQ1</accession>
<sequence>MEVLRFHMQSIKMIRLDEDAHGLNNTKECKPPDPSDLYKSSKHSTYMSRSVASDFCEGLGLGGSMNHLGPTVRASLGDLQAHRWEDRVDPTRPPRADPRQPGVSSKDEEGHDLLVSAN</sequence>
<organism evidence="2 3">
    <name type="scientific">Stylosanthes scabra</name>
    <dbReference type="NCBI Taxonomy" id="79078"/>
    <lineage>
        <taxon>Eukaryota</taxon>
        <taxon>Viridiplantae</taxon>
        <taxon>Streptophyta</taxon>
        <taxon>Embryophyta</taxon>
        <taxon>Tracheophyta</taxon>
        <taxon>Spermatophyta</taxon>
        <taxon>Magnoliopsida</taxon>
        <taxon>eudicotyledons</taxon>
        <taxon>Gunneridae</taxon>
        <taxon>Pentapetalae</taxon>
        <taxon>rosids</taxon>
        <taxon>fabids</taxon>
        <taxon>Fabales</taxon>
        <taxon>Fabaceae</taxon>
        <taxon>Papilionoideae</taxon>
        <taxon>50 kb inversion clade</taxon>
        <taxon>dalbergioids sensu lato</taxon>
        <taxon>Dalbergieae</taxon>
        <taxon>Pterocarpus clade</taxon>
        <taxon>Stylosanthes</taxon>
    </lineage>
</organism>
<feature type="region of interest" description="Disordered" evidence="1">
    <location>
        <begin position="19"/>
        <end position="41"/>
    </location>
</feature>
<protein>
    <submittedName>
        <fullName evidence="2">Uncharacterized protein</fullName>
    </submittedName>
</protein>
<dbReference type="Proteomes" id="UP001341840">
    <property type="component" value="Unassembled WGS sequence"/>
</dbReference>
<gene>
    <name evidence="2" type="ORF">PIB30_090278</name>
</gene>
<keyword evidence="3" id="KW-1185">Reference proteome</keyword>
<evidence type="ECO:0000313" key="2">
    <source>
        <dbReference type="EMBL" id="MED6152267.1"/>
    </source>
</evidence>
<feature type="region of interest" description="Disordered" evidence="1">
    <location>
        <begin position="66"/>
        <end position="118"/>
    </location>
</feature>
<proteinExistence type="predicted"/>
<feature type="compositionally biased region" description="Basic and acidic residues" evidence="1">
    <location>
        <begin position="19"/>
        <end position="33"/>
    </location>
</feature>
<feature type="compositionally biased region" description="Basic and acidic residues" evidence="1">
    <location>
        <begin position="80"/>
        <end position="98"/>
    </location>
</feature>
<evidence type="ECO:0000256" key="1">
    <source>
        <dbReference type="SAM" id="MobiDB-lite"/>
    </source>
</evidence>
<reference evidence="2 3" key="1">
    <citation type="journal article" date="2023" name="Plants (Basel)">
        <title>Bridging the Gap: Combining Genomics and Transcriptomics Approaches to Understand Stylosanthes scabra, an Orphan Legume from the Brazilian Caatinga.</title>
        <authorList>
            <person name="Ferreira-Neto J.R.C."/>
            <person name="da Silva M.D."/>
            <person name="Binneck E."/>
            <person name="de Melo N.F."/>
            <person name="da Silva R.H."/>
            <person name="de Melo A.L.T.M."/>
            <person name="Pandolfi V."/>
            <person name="Bustamante F.O."/>
            <person name="Brasileiro-Vidal A.C."/>
            <person name="Benko-Iseppon A.M."/>
        </authorList>
    </citation>
    <scope>NUCLEOTIDE SEQUENCE [LARGE SCALE GENOMIC DNA]</scope>
    <source>
        <tissue evidence="2">Leaves</tissue>
    </source>
</reference>
<name>A0ABU6TTQ1_9FABA</name>
<comment type="caution">
    <text evidence="2">The sequence shown here is derived from an EMBL/GenBank/DDBJ whole genome shotgun (WGS) entry which is preliminary data.</text>
</comment>
<dbReference type="EMBL" id="JASCZI010092355">
    <property type="protein sequence ID" value="MED6152267.1"/>
    <property type="molecule type" value="Genomic_DNA"/>
</dbReference>